<evidence type="ECO:0000313" key="1">
    <source>
        <dbReference type="EMBL" id="CAF3422515.1"/>
    </source>
</evidence>
<gene>
    <name evidence="1" type="ORF">LUA448_LOCUS19564</name>
</gene>
<sequence>MFRWSMLPVNILRGGFLCTQQRSTGHRIFMSHTAHAVENGCCVSSVELDVRLSNGAGRLKYNNEENFDWPPANHQFLGLDTNTPVIATCDHASYRMKKKLYMGPLLERLQACINQRGINIMIY</sequence>
<proteinExistence type="predicted"/>
<comment type="caution">
    <text evidence="1">The sequence shown here is derived from an EMBL/GenBank/DDBJ whole genome shotgun (WGS) entry which is preliminary data.</text>
</comment>
<dbReference type="EMBL" id="CAJNYD010002531">
    <property type="protein sequence ID" value="CAF3422515.1"/>
    <property type="molecule type" value="Genomic_DNA"/>
</dbReference>
<dbReference type="AlphaFoldDB" id="A0A818BYK1"/>
<name>A0A818BYK1_9BILA</name>
<dbReference type="Proteomes" id="UP000663833">
    <property type="component" value="Unassembled WGS sequence"/>
</dbReference>
<reference evidence="1" key="1">
    <citation type="submission" date="2021-02" db="EMBL/GenBank/DDBJ databases">
        <authorList>
            <person name="Nowell W R."/>
        </authorList>
    </citation>
    <scope>NUCLEOTIDE SEQUENCE</scope>
</reference>
<accession>A0A818BYK1</accession>
<protein>
    <submittedName>
        <fullName evidence="1">Uncharacterized protein</fullName>
    </submittedName>
</protein>
<organism evidence="1 2">
    <name type="scientific">Rotaria socialis</name>
    <dbReference type="NCBI Taxonomy" id="392032"/>
    <lineage>
        <taxon>Eukaryota</taxon>
        <taxon>Metazoa</taxon>
        <taxon>Spiralia</taxon>
        <taxon>Gnathifera</taxon>
        <taxon>Rotifera</taxon>
        <taxon>Eurotatoria</taxon>
        <taxon>Bdelloidea</taxon>
        <taxon>Philodinida</taxon>
        <taxon>Philodinidae</taxon>
        <taxon>Rotaria</taxon>
    </lineage>
</organism>
<evidence type="ECO:0000313" key="2">
    <source>
        <dbReference type="Proteomes" id="UP000663833"/>
    </source>
</evidence>